<name>A0A1Q2SN10_9GAMM</name>
<dbReference type="SUPFAM" id="SSF51971">
    <property type="entry name" value="Nucleotide-binding domain"/>
    <property type="match status" value="1"/>
</dbReference>
<dbReference type="Gene3D" id="3.50.50.60">
    <property type="entry name" value="FAD/NAD(P)-binding domain"/>
    <property type="match status" value="1"/>
</dbReference>
<proteinExistence type="predicted"/>
<feature type="domain" description="FAD-binding FR-type" evidence="1">
    <location>
        <begin position="834"/>
        <end position="943"/>
    </location>
</feature>
<dbReference type="InterPro" id="IPR009051">
    <property type="entry name" value="Helical_ferredxn"/>
</dbReference>
<keyword evidence="3" id="KW-1185">Reference proteome</keyword>
<gene>
    <name evidence="2" type="ORF">TAO_1119</name>
</gene>
<organism evidence="2 3">
    <name type="scientific">Candidatus Nitrosoglobus terrae</name>
    <dbReference type="NCBI Taxonomy" id="1630141"/>
    <lineage>
        <taxon>Bacteria</taxon>
        <taxon>Pseudomonadati</taxon>
        <taxon>Pseudomonadota</taxon>
        <taxon>Gammaproteobacteria</taxon>
        <taxon>Chromatiales</taxon>
        <taxon>Chromatiaceae</taxon>
        <taxon>Candidatus Nitrosoglobus</taxon>
    </lineage>
</organism>
<dbReference type="InterPro" id="IPR017938">
    <property type="entry name" value="Riboflavin_synthase-like_b-brl"/>
</dbReference>
<dbReference type="SUPFAM" id="SSF52343">
    <property type="entry name" value="Ferredoxin reductase-like, C-terminal NADP-linked domain"/>
    <property type="match status" value="1"/>
</dbReference>
<dbReference type="GO" id="GO:0016491">
    <property type="term" value="F:oxidoreductase activity"/>
    <property type="evidence" value="ECO:0007669"/>
    <property type="project" value="InterPro"/>
</dbReference>
<sequence length="1159" mass="129579">MASGSGLVLKDISFSELFQIEGLKTLDKRFLTQVKDKNPTLYHRIISYRQGDNSLPPVEESELLLTVAPYFEEFLAQLFGIEAELATSCESTLSHEEVLAFKKEWVLGRARRYRQPIHESFSALDSWLSRQLTGTQWVTVDRELATAQWAQYLQQDELINIDLITALTQWCVLALIDPEGQRAVSGWASFHLPQKIDHAQLVPLKYEKSESSHRLQADPTTFRQRDGFKLTDPRMSARAVQGEVHYCIYCHEHNGDFCSKGFPEKKKQPELGFKTDPLGVILTGCPVEEKISEMHALKRAGRTIAALAVAMVDNPMVPATGHRICNDCMKSCIYQKQEPVNIPQIETRVLTDVLDLPWGVEIYDLLTRWNPLRQRQFLPQPYNGYKVLVAGMGPAGFTMAHHLTMEGCIVVGIDGLKMEPLPEDLLRQPIQGWSDLQESLDERILLGFGGVAEYGITVRWDKNFLKLIYLSLLRRPLFQAFGGVRLGGTITIEGAWELGFDHLCMATGAGLPRVIPMGNSLARGMRQASDFLMALQLTGAGKESSLASLQVRLPAVVIGGGLTAIDTATEIQAYYIKQVEKTLDRYEKIVKVQGKEAVWADFNEEDQGILEEFLTHGRLVRDERQRAAQKGEAPNFIALLQAWGGVTIAYRKGLNASPAYQRNHEEIIKAMEEGLYYADGLEPLRVELDNYDHVKSLVCRRMRLEGGRWLGIHGEVTLPARAVFIAAGTQPNTIYAHEHGNSFELESNHFLPHVEHPDGLQPVQAAEHCKSPEFGPFTSYQREGRMVTFVGDTHPAFHGSVVKAIASSKRSYPQVMAALTLRSSVSDNYKAFQKRMRDLLIAQVSRINRNNPSIVEIWVRSPLAARNFRPGQFFRLQSFESNSRQIEGTRLQIPLLTISGTGVRDDQIRLMVLQWGAGPRLVEQLKLGDPLVLMGPTGVPTEIPSEETVLVVAGRWGAAVMLDIGPALKAAGNRVLYVAAFNSASELDHREELEAATDQIIWCTSQEPKITPQRLQDLSVVETDMITLLQGYSANHIRISLAAVDRLLVMGSTGLLRGFQSALKDRLRGVFNSNLKAIGMVGSPMQCMLKGVCGQCLQWQIDPETGKRTRAVFSCAEQEQPLAWIDLDNLAARQVQNRLPDRLAAQWLDYILSCKENKG</sequence>
<dbReference type="KEGG" id="ntt:TAO_1119"/>
<evidence type="ECO:0000259" key="1">
    <source>
        <dbReference type="PROSITE" id="PS51384"/>
    </source>
</evidence>
<dbReference type="RefSeq" id="WP_096527035.1">
    <property type="nucleotide sequence ID" value="NZ_AP014836.1"/>
</dbReference>
<evidence type="ECO:0000313" key="2">
    <source>
        <dbReference type="EMBL" id="BAW80489.1"/>
    </source>
</evidence>
<dbReference type="Gene3D" id="1.10.1060.10">
    <property type="entry name" value="Alpha-helical ferredoxin"/>
    <property type="match status" value="1"/>
</dbReference>
<dbReference type="EMBL" id="AP014836">
    <property type="protein sequence ID" value="BAW80489.1"/>
    <property type="molecule type" value="Genomic_DNA"/>
</dbReference>
<dbReference type="CDD" id="cd06192">
    <property type="entry name" value="DHOD_e_trans_like"/>
    <property type="match status" value="1"/>
</dbReference>
<dbReference type="PANTHER" id="PTHR43513:SF3">
    <property type="entry name" value="DIHYDROOROTATE DEHYDROGENASE B (NAD(+)), ELECTRON TRANSFER SUBUNIT-RELATED"/>
    <property type="match status" value="1"/>
</dbReference>
<accession>A0A1Q2SN10</accession>
<dbReference type="AlphaFoldDB" id="A0A1Q2SN10"/>
<evidence type="ECO:0000313" key="3">
    <source>
        <dbReference type="Proteomes" id="UP000243679"/>
    </source>
</evidence>
<dbReference type="InterPro" id="IPR050353">
    <property type="entry name" value="PyrK_electron_transfer"/>
</dbReference>
<reference evidence="2 3" key="1">
    <citation type="journal article" date="2017" name="ISME J.">
        <title>An acid-tolerant ammonia-oxidizing ?-proteobacterium from soil.</title>
        <authorList>
            <person name="Hayatsu M."/>
            <person name="Tago K."/>
            <person name="Uchiyama I."/>
            <person name="Toyoda A."/>
            <person name="Wang Y."/>
            <person name="Shimomura Y."/>
            <person name="Okubo T."/>
            <person name="Kurisu F."/>
            <person name="Hirono Y."/>
            <person name="Nonaka K."/>
            <person name="Akiyama H."/>
            <person name="Itoh T."/>
            <person name="Takami H."/>
        </authorList>
    </citation>
    <scope>NUCLEOTIDE SEQUENCE [LARGE SCALE GENOMIC DNA]</scope>
    <source>
        <strain evidence="2 3">TAO100</strain>
    </source>
</reference>
<protein>
    <submittedName>
        <fullName evidence="2">Pyridine nucleotide-disulfide oxidoreductase</fullName>
    </submittedName>
</protein>
<dbReference type="Proteomes" id="UP000243679">
    <property type="component" value="Chromosome"/>
</dbReference>
<dbReference type="PROSITE" id="PS51384">
    <property type="entry name" value="FAD_FR"/>
    <property type="match status" value="1"/>
</dbReference>
<dbReference type="InterPro" id="IPR017927">
    <property type="entry name" value="FAD-bd_FR_type"/>
</dbReference>
<dbReference type="GO" id="GO:0051536">
    <property type="term" value="F:iron-sulfur cluster binding"/>
    <property type="evidence" value="ECO:0007669"/>
    <property type="project" value="InterPro"/>
</dbReference>
<dbReference type="OrthoDB" id="9803192at2"/>
<dbReference type="InterPro" id="IPR039261">
    <property type="entry name" value="FNR_nucleotide-bd"/>
</dbReference>
<dbReference type="PANTHER" id="PTHR43513">
    <property type="entry name" value="DIHYDROOROTATE DEHYDROGENASE B (NAD(+)), ELECTRON TRANSFER SUBUNIT"/>
    <property type="match status" value="1"/>
</dbReference>
<dbReference type="PRINTS" id="PR00368">
    <property type="entry name" value="FADPNR"/>
</dbReference>
<dbReference type="Gene3D" id="2.40.30.10">
    <property type="entry name" value="Translation factors"/>
    <property type="match status" value="1"/>
</dbReference>
<dbReference type="SUPFAM" id="SSF63380">
    <property type="entry name" value="Riboflavin synthase domain-like"/>
    <property type="match status" value="1"/>
</dbReference>
<dbReference type="InterPro" id="IPR036188">
    <property type="entry name" value="FAD/NAD-bd_sf"/>
</dbReference>